<dbReference type="SUPFAM" id="SSF50729">
    <property type="entry name" value="PH domain-like"/>
    <property type="match status" value="1"/>
</dbReference>
<protein>
    <recommendedName>
        <fullName evidence="2">PID domain-containing protein</fullName>
    </recommendedName>
</protein>
<name>A9V4N6_MONBE</name>
<feature type="region of interest" description="Disordered" evidence="1">
    <location>
        <begin position="339"/>
        <end position="363"/>
    </location>
</feature>
<dbReference type="InterPro" id="IPR006019">
    <property type="entry name" value="PID_Shc-like"/>
</dbReference>
<dbReference type="eggNOG" id="KOG3697">
    <property type="taxonomic scope" value="Eukaryota"/>
</dbReference>
<reference evidence="3 4" key="1">
    <citation type="journal article" date="2008" name="Nature">
        <title>The genome of the choanoflagellate Monosiga brevicollis and the origin of metazoans.</title>
        <authorList>
            <consortium name="JGI Sequencing"/>
            <person name="King N."/>
            <person name="Westbrook M.J."/>
            <person name="Young S.L."/>
            <person name="Kuo A."/>
            <person name="Abedin M."/>
            <person name="Chapman J."/>
            <person name="Fairclough S."/>
            <person name="Hellsten U."/>
            <person name="Isogai Y."/>
            <person name="Letunic I."/>
            <person name="Marr M."/>
            <person name="Pincus D."/>
            <person name="Putnam N."/>
            <person name="Rokas A."/>
            <person name="Wright K.J."/>
            <person name="Zuzow R."/>
            <person name="Dirks W."/>
            <person name="Good M."/>
            <person name="Goodstein D."/>
            <person name="Lemons D."/>
            <person name="Li W."/>
            <person name="Lyons J.B."/>
            <person name="Morris A."/>
            <person name="Nichols S."/>
            <person name="Richter D.J."/>
            <person name="Salamov A."/>
            <person name="Bork P."/>
            <person name="Lim W.A."/>
            <person name="Manning G."/>
            <person name="Miller W.T."/>
            <person name="McGinnis W."/>
            <person name="Shapiro H."/>
            <person name="Tjian R."/>
            <person name="Grigoriev I.V."/>
            <person name="Rokhsar D."/>
        </authorList>
    </citation>
    <scope>NUCLEOTIDE SEQUENCE [LARGE SCALE GENOMIC DNA]</scope>
    <source>
        <strain evidence="4">MX1 / ATCC 50154</strain>
    </source>
</reference>
<evidence type="ECO:0000259" key="2">
    <source>
        <dbReference type="PROSITE" id="PS01179"/>
    </source>
</evidence>
<evidence type="ECO:0000313" key="4">
    <source>
        <dbReference type="Proteomes" id="UP000001357"/>
    </source>
</evidence>
<dbReference type="AlphaFoldDB" id="A9V4N6"/>
<evidence type="ECO:0000313" key="3">
    <source>
        <dbReference type="EMBL" id="EDQ87487.1"/>
    </source>
</evidence>
<dbReference type="GO" id="GO:0035556">
    <property type="term" value="P:intracellular signal transduction"/>
    <property type="evidence" value="ECO:0007669"/>
    <property type="project" value="InterPro"/>
</dbReference>
<dbReference type="PANTHER" id="PTHR10337:SF11">
    <property type="entry name" value="DSHC PROTEIN"/>
    <property type="match status" value="1"/>
</dbReference>
<dbReference type="CDD" id="cd01209">
    <property type="entry name" value="PTB_Shc"/>
    <property type="match status" value="1"/>
</dbReference>
<dbReference type="InParanoid" id="A9V4N6"/>
<dbReference type="InterPro" id="IPR011993">
    <property type="entry name" value="PH-like_dom_sf"/>
</dbReference>
<dbReference type="Gene3D" id="2.30.29.30">
    <property type="entry name" value="Pleckstrin-homology domain (PH domain)/Phosphotyrosine-binding domain (PTB)"/>
    <property type="match status" value="1"/>
</dbReference>
<dbReference type="Proteomes" id="UP000001357">
    <property type="component" value="Unassembled WGS sequence"/>
</dbReference>
<dbReference type="STRING" id="81824.A9V4N6"/>
<sequence>MAAAQKEWNRSGSFMQRPANGWIHHDAALSTPDGIVYPVKYLGKIPFAMSMRTMRFEDRTAVTREAIQLVSETVGVVDPVTRQATPLMKRTLVEDPVAMNLNVRLKISVTGLTIQVIETGEIIGTHIVPSISFATGDRPNTYERIGYIAKDQRNNRECHVFDCGSRANEIMVTIGQAFELRYKSFLAKGQRQGMQAHAPPVPPMPRAQHMPAQYDVVGEEQAPIYDQAFDTHKPVYDDMQGTYGGAGGQYADVQPEYSQGKGGQPLYDTANPVPTAGVMQTYGDTYGDAQGTYGDYGGQYAAAPNQYGGVDTYFTVGGQDEGNYGDGAYGEGTYGDASAYGQSQGTYGQAEGTYGDASTYGTK</sequence>
<organism evidence="3 4">
    <name type="scientific">Monosiga brevicollis</name>
    <name type="common">Choanoflagellate</name>
    <dbReference type="NCBI Taxonomy" id="81824"/>
    <lineage>
        <taxon>Eukaryota</taxon>
        <taxon>Choanoflagellata</taxon>
        <taxon>Craspedida</taxon>
        <taxon>Salpingoecidae</taxon>
        <taxon>Monosiga</taxon>
    </lineage>
</organism>
<keyword evidence="4" id="KW-1185">Reference proteome</keyword>
<dbReference type="RefSeq" id="XP_001747747.1">
    <property type="nucleotide sequence ID" value="XM_001747695.1"/>
</dbReference>
<dbReference type="PANTHER" id="PTHR10337">
    <property type="entry name" value="SHC TRANSFORMING PROTEIN"/>
    <property type="match status" value="1"/>
</dbReference>
<dbReference type="Pfam" id="PF00640">
    <property type="entry name" value="PID"/>
    <property type="match status" value="1"/>
</dbReference>
<dbReference type="PROSITE" id="PS01179">
    <property type="entry name" value="PID"/>
    <property type="match status" value="1"/>
</dbReference>
<feature type="region of interest" description="Disordered" evidence="1">
    <location>
        <begin position="246"/>
        <end position="265"/>
    </location>
</feature>
<dbReference type="OMA" id="ANGWIHH"/>
<dbReference type="GeneID" id="5892963"/>
<evidence type="ECO:0000256" key="1">
    <source>
        <dbReference type="SAM" id="MobiDB-lite"/>
    </source>
</evidence>
<gene>
    <name evidence="3" type="ORF">MONBRDRAFT_33313</name>
</gene>
<dbReference type="KEGG" id="mbr:MONBRDRAFT_33313"/>
<accession>A9V4N6</accession>
<proteinExistence type="predicted"/>
<dbReference type="EMBL" id="CH991559">
    <property type="protein sequence ID" value="EDQ87487.1"/>
    <property type="molecule type" value="Genomic_DNA"/>
</dbReference>
<feature type="domain" description="PID" evidence="2">
    <location>
        <begin position="33"/>
        <end position="186"/>
    </location>
</feature>
<dbReference type="InterPro" id="IPR006020">
    <property type="entry name" value="PTB/PI_dom"/>
</dbReference>
<dbReference type="PRINTS" id="PR00629">
    <property type="entry name" value="SHCPIDOMAIN"/>
</dbReference>
<dbReference type="SMART" id="SM00462">
    <property type="entry name" value="PTB"/>
    <property type="match status" value="1"/>
</dbReference>
<dbReference type="InterPro" id="IPR051235">
    <property type="entry name" value="CEP152/SHC-Transforming"/>
</dbReference>